<proteinExistence type="predicted"/>
<dbReference type="AlphaFoldDB" id="A0A0A1F8L6"/>
<dbReference type="KEGG" id="care:LT85_0052"/>
<evidence type="ECO:0000256" key="1">
    <source>
        <dbReference type="SAM" id="MobiDB-lite"/>
    </source>
</evidence>
<dbReference type="Proteomes" id="UP000030302">
    <property type="component" value="Chromosome"/>
</dbReference>
<dbReference type="OrthoDB" id="9135022at2"/>
<dbReference type="HOGENOM" id="CLU_198859_0_0_4"/>
<sequence length="60" mass="6892">MNMKITIKLPKPRNPLVVAARTRKAGSHDGYNPARQVRRAEKQKLNQILSGRKTREDHDT</sequence>
<protein>
    <submittedName>
        <fullName evidence="2">Uncharacterized protein</fullName>
    </submittedName>
</protein>
<dbReference type="EMBL" id="CP009962">
    <property type="protein sequence ID" value="AIY39212.1"/>
    <property type="molecule type" value="Genomic_DNA"/>
</dbReference>
<gene>
    <name evidence="2" type="ORF">LT85_0052</name>
</gene>
<name>A0A0A1F8L6_9BURK</name>
<evidence type="ECO:0000313" key="2">
    <source>
        <dbReference type="EMBL" id="AIY39212.1"/>
    </source>
</evidence>
<reference evidence="3" key="1">
    <citation type="journal article" date="2014" name="Soil Biol. Biochem.">
        <title>Structure and function of bacterial communities in ageing soils: Insights from the Mendocino ecological staircase.</title>
        <authorList>
            <person name="Uroz S."/>
            <person name="Tech J.J."/>
            <person name="Sawaya N.A."/>
            <person name="Frey-Klett P."/>
            <person name="Leveau J.H.J."/>
        </authorList>
    </citation>
    <scope>NUCLEOTIDE SEQUENCE [LARGE SCALE GENOMIC DNA]</scope>
    <source>
        <strain evidence="3">Cal35</strain>
    </source>
</reference>
<accession>A0A0A1F8L6</accession>
<feature type="region of interest" description="Disordered" evidence="1">
    <location>
        <begin position="22"/>
        <end position="60"/>
    </location>
</feature>
<organism evidence="2 3">
    <name type="scientific">Collimonas arenae</name>
    <dbReference type="NCBI Taxonomy" id="279058"/>
    <lineage>
        <taxon>Bacteria</taxon>
        <taxon>Pseudomonadati</taxon>
        <taxon>Pseudomonadota</taxon>
        <taxon>Betaproteobacteria</taxon>
        <taxon>Burkholderiales</taxon>
        <taxon>Oxalobacteraceae</taxon>
        <taxon>Collimonas</taxon>
    </lineage>
</organism>
<keyword evidence="3" id="KW-1185">Reference proteome</keyword>
<evidence type="ECO:0000313" key="3">
    <source>
        <dbReference type="Proteomes" id="UP000030302"/>
    </source>
</evidence>